<comment type="caution">
    <text evidence="1">The sequence shown here is derived from an EMBL/GenBank/DDBJ whole genome shotgun (WGS) entry which is preliminary data.</text>
</comment>
<evidence type="ECO:0000313" key="1">
    <source>
        <dbReference type="EMBL" id="KAJ7530126.1"/>
    </source>
</evidence>
<proteinExistence type="predicted"/>
<sequence>MAEQIGNNHHEGWSPSANTTKIIKQALRWSNYILLAGAILTLLLVFEINRSPTLTGGAFIAVSSVSFVSGVFGCVSSGQSGCFIPHIVFVCFSAAGLGGTSYAIFFSNERLRHLLKATRTAHDARVITMLEGCMFTIMLCIQLIVTLLAIAVHAFDLIDFYEDIEVQKIRNCKKSFEVHLGSLSHTKEKHQSLDEDGYFDELNI</sequence>
<reference evidence="2" key="1">
    <citation type="journal article" date="2024" name="Proc. Natl. Acad. Sci. U.S.A.">
        <title>Extraordinary preservation of gene collinearity over three hundred million years revealed in homosporous lycophytes.</title>
        <authorList>
            <person name="Li C."/>
            <person name="Wickell D."/>
            <person name="Kuo L.Y."/>
            <person name="Chen X."/>
            <person name="Nie B."/>
            <person name="Liao X."/>
            <person name="Peng D."/>
            <person name="Ji J."/>
            <person name="Jenkins J."/>
            <person name="Williams M."/>
            <person name="Shu S."/>
            <person name="Plott C."/>
            <person name="Barry K."/>
            <person name="Rajasekar S."/>
            <person name="Grimwood J."/>
            <person name="Han X."/>
            <person name="Sun S."/>
            <person name="Hou Z."/>
            <person name="He W."/>
            <person name="Dai G."/>
            <person name="Sun C."/>
            <person name="Schmutz J."/>
            <person name="Leebens-Mack J.H."/>
            <person name="Li F.W."/>
            <person name="Wang L."/>
        </authorList>
    </citation>
    <scope>NUCLEOTIDE SEQUENCE [LARGE SCALE GENOMIC DNA]</scope>
    <source>
        <strain evidence="2">cv. PW_Plant_1</strain>
    </source>
</reference>
<name>A0ACC2BK57_DIPCM</name>
<evidence type="ECO:0000313" key="2">
    <source>
        <dbReference type="Proteomes" id="UP001162992"/>
    </source>
</evidence>
<organism evidence="1 2">
    <name type="scientific">Diphasiastrum complanatum</name>
    <name type="common">Issler's clubmoss</name>
    <name type="synonym">Lycopodium complanatum</name>
    <dbReference type="NCBI Taxonomy" id="34168"/>
    <lineage>
        <taxon>Eukaryota</taxon>
        <taxon>Viridiplantae</taxon>
        <taxon>Streptophyta</taxon>
        <taxon>Embryophyta</taxon>
        <taxon>Tracheophyta</taxon>
        <taxon>Lycopodiopsida</taxon>
        <taxon>Lycopodiales</taxon>
        <taxon>Lycopodiaceae</taxon>
        <taxon>Lycopodioideae</taxon>
        <taxon>Diphasiastrum</taxon>
    </lineage>
</organism>
<protein>
    <submittedName>
        <fullName evidence="1">Uncharacterized protein</fullName>
    </submittedName>
</protein>
<dbReference type="EMBL" id="CM055106">
    <property type="protein sequence ID" value="KAJ7530126.1"/>
    <property type="molecule type" value="Genomic_DNA"/>
</dbReference>
<dbReference type="Proteomes" id="UP001162992">
    <property type="component" value="Chromosome 15"/>
</dbReference>
<keyword evidence="2" id="KW-1185">Reference proteome</keyword>
<accession>A0ACC2BK57</accession>
<gene>
    <name evidence="1" type="ORF">O6H91_15G080000</name>
</gene>